<accession>A0ABX0QP71</accession>
<comment type="similarity">
    <text evidence="1">Belongs to the membrane fusion protein (MFP) (TC 8.A.1) family.</text>
</comment>
<reference evidence="5 6" key="1">
    <citation type="journal article" date="2019" name="bioRxiv">
        <title>Bacteria contribute to plant secondary compound degradation in a generalist herbivore system.</title>
        <authorList>
            <person name="Francoeur C.B."/>
            <person name="Khadempour L."/>
            <person name="Moreira-Soto R.D."/>
            <person name="Gotting K."/>
            <person name="Book A.J."/>
            <person name="Pinto-Tomas A.A."/>
            <person name="Keefover-Ring K."/>
            <person name="Currie C.R."/>
        </authorList>
    </citation>
    <scope>NUCLEOTIDE SEQUENCE [LARGE SCALE GENOMIC DNA]</scope>
    <source>
        <strain evidence="5 6">Acro-805</strain>
    </source>
</reference>
<dbReference type="Gene3D" id="2.40.30.170">
    <property type="match status" value="1"/>
</dbReference>
<evidence type="ECO:0000256" key="2">
    <source>
        <dbReference type="SAM" id="Coils"/>
    </source>
</evidence>
<protein>
    <submittedName>
        <fullName evidence="5">HlyD family secretion protein</fullName>
    </submittedName>
</protein>
<dbReference type="EMBL" id="VWXD01000001">
    <property type="protein sequence ID" value="NIE98564.1"/>
    <property type="molecule type" value="Genomic_DNA"/>
</dbReference>
<dbReference type="PANTHER" id="PTHR30386:SF24">
    <property type="entry name" value="MULTIDRUG RESISTANCE EFFLUX PUMP"/>
    <property type="match status" value="1"/>
</dbReference>
<proteinExistence type="inferred from homology"/>
<dbReference type="SUPFAM" id="SSF111369">
    <property type="entry name" value="HlyD-like secretion proteins"/>
    <property type="match status" value="2"/>
</dbReference>
<sequence>MTEKVPAVEKQPIKPQRAKTRPTVIIAALVILIVALCWGLYWWSTARWIEDTDDAYVRADIVTLAPRINGYLTKVAVQDNQRVTQGELLAKVDARDYQAKVDQAQAAIDAATAQQRVQQARITGLQARAIQQKSRIDDAKASVNLAAAEAVQASAEWQRQRRLAIQHVSSAQQVEVATSRMKATAAEWVRSKARLTASELSVQIINSDLQGAEAEKDKAEAALSQAQAGLSSARINLESTQIRSPINGTVGQRTIRPGEYVDVGEPLLAVVPDDVYIVANFKETQVDHMRTGQPVEVVIDALAGRQFTAKVASFAPSSGAQFALLPPDNATGNFTKIVQRMPVKIQLDPGQQDIDRLKPGMSVVVKVDTHHD</sequence>
<dbReference type="RefSeq" id="WP_167134099.1">
    <property type="nucleotide sequence ID" value="NZ_VWXD01000001.1"/>
</dbReference>
<dbReference type="PANTHER" id="PTHR30386">
    <property type="entry name" value="MEMBRANE FUSION SUBUNIT OF EMRAB-TOLC MULTIDRUG EFFLUX PUMP"/>
    <property type="match status" value="1"/>
</dbReference>
<evidence type="ECO:0000313" key="6">
    <source>
        <dbReference type="Proteomes" id="UP000780690"/>
    </source>
</evidence>
<dbReference type="InterPro" id="IPR058625">
    <property type="entry name" value="MdtA-like_BSH"/>
</dbReference>
<evidence type="ECO:0000256" key="3">
    <source>
        <dbReference type="SAM" id="Phobius"/>
    </source>
</evidence>
<dbReference type="InterPro" id="IPR050739">
    <property type="entry name" value="MFP"/>
</dbReference>
<dbReference type="Gene3D" id="2.40.50.100">
    <property type="match status" value="1"/>
</dbReference>
<name>A0ABX0QP71_9GAMM</name>
<organism evidence="5 6">
    <name type="scientific">Candidatus Pantoea formicae</name>
    <dbReference type="NCBI Taxonomy" id="2608355"/>
    <lineage>
        <taxon>Bacteria</taxon>
        <taxon>Pseudomonadati</taxon>
        <taxon>Pseudomonadota</taxon>
        <taxon>Gammaproteobacteria</taxon>
        <taxon>Enterobacterales</taxon>
        <taxon>Erwiniaceae</taxon>
        <taxon>Pantoea</taxon>
    </lineage>
</organism>
<dbReference type="PRINTS" id="PR01490">
    <property type="entry name" value="RTXTOXIND"/>
</dbReference>
<feature type="domain" description="Multidrug resistance protein MdtA-like barrel-sandwich hybrid" evidence="4">
    <location>
        <begin position="61"/>
        <end position="271"/>
    </location>
</feature>
<gene>
    <name evidence="5" type="ORF">F3J38_00550</name>
</gene>
<keyword evidence="3" id="KW-0472">Membrane</keyword>
<keyword evidence="2" id="KW-0175">Coiled coil</keyword>
<dbReference type="Pfam" id="PF25917">
    <property type="entry name" value="BSH_RND"/>
    <property type="match status" value="1"/>
</dbReference>
<dbReference type="Proteomes" id="UP000780690">
    <property type="component" value="Unassembled WGS sequence"/>
</dbReference>
<keyword evidence="3" id="KW-0812">Transmembrane</keyword>
<keyword evidence="3" id="KW-1133">Transmembrane helix</keyword>
<evidence type="ECO:0000259" key="4">
    <source>
        <dbReference type="Pfam" id="PF25917"/>
    </source>
</evidence>
<dbReference type="Gene3D" id="1.10.287.470">
    <property type="entry name" value="Helix hairpin bin"/>
    <property type="match status" value="1"/>
</dbReference>
<evidence type="ECO:0000313" key="5">
    <source>
        <dbReference type="EMBL" id="NIE98564.1"/>
    </source>
</evidence>
<comment type="caution">
    <text evidence="5">The sequence shown here is derived from an EMBL/GenBank/DDBJ whole genome shotgun (WGS) entry which is preliminary data.</text>
</comment>
<feature type="coiled-coil region" evidence="2">
    <location>
        <begin position="202"/>
        <end position="229"/>
    </location>
</feature>
<feature type="transmembrane region" description="Helical" evidence="3">
    <location>
        <begin position="24"/>
        <end position="43"/>
    </location>
</feature>
<evidence type="ECO:0000256" key="1">
    <source>
        <dbReference type="ARBA" id="ARBA00009477"/>
    </source>
</evidence>
<keyword evidence="6" id="KW-1185">Reference proteome</keyword>